<feature type="transmembrane region" description="Helical" evidence="1">
    <location>
        <begin position="69"/>
        <end position="86"/>
    </location>
</feature>
<organism evidence="2 3">
    <name type="scientific">Neobacillus niacini</name>
    <dbReference type="NCBI Taxonomy" id="86668"/>
    <lineage>
        <taxon>Bacteria</taxon>
        <taxon>Bacillati</taxon>
        <taxon>Bacillota</taxon>
        <taxon>Bacilli</taxon>
        <taxon>Bacillales</taxon>
        <taxon>Bacillaceae</taxon>
        <taxon>Neobacillus</taxon>
    </lineage>
</organism>
<evidence type="ECO:0000313" key="3">
    <source>
        <dbReference type="Proteomes" id="UP000548423"/>
    </source>
</evidence>
<comment type="caution">
    <text evidence="2">The sequence shown here is derived from an EMBL/GenBank/DDBJ whole genome shotgun (WGS) entry which is preliminary data.</text>
</comment>
<sequence>MIYKRTISLLVILITILSIFSTSYAIVSNQGPGEYEYRSIFGEKVSIYGKGLYSHDSVSMAAQAIAQDYVTLFLGVPLLLLSFYMYRKGFLKGSLLLTGTLGYFLYTYASYSFLSMYNSMFLTYVALMSASFFALSS</sequence>
<dbReference type="AlphaFoldDB" id="A0A852TKW5"/>
<feature type="transmembrane region" description="Helical" evidence="1">
    <location>
        <begin position="93"/>
        <end position="111"/>
    </location>
</feature>
<feature type="transmembrane region" description="Helical" evidence="1">
    <location>
        <begin position="117"/>
        <end position="135"/>
    </location>
</feature>
<reference evidence="3" key="2">
    <citation type="submission" date="2020-08" db="EMBL/GenBank/DDBJ databases">
        <title>The Agave Microbiome: Exploring the role of microbial communities in plant adaptations to desert environments.</title>
        <authorList>
            <person name="Partida-Martinez L.P."/>
        </authorList>
    </citation>
    <scope>NUCLEOTIDE SEQUENCE [LARGE SCALE GENOMIC DNA]</scope>
    <source>
        <strain evidence="3">AT2.8</strain>
    </source>
</reference>
<gene>
    <name evidence="2" type="ORF">F4694_005000</name>
</gene>
<evidence type="ECO:0000256" key="1">
    <source>
        <dbReference type="SAM" id="Phobius"/>
    </source>
</evidence>
<name>A0A852TKW5_9BACI</name>
<dbReference type="Proteomes" id="UP000548423">
    <property type="component" value="Unassembled WGS sequence"/>
</dbReference>
<keyword evidence="1" id="KW-0812">Transmembrane</keyword>
<dbReference type="EMBL" id="JACCBX010000012">
    <property type="protein sequence ID" value="NYE08157.1"/>
    <property type="molecule type" value="Genomic_DNA"/>
</dbReference>
<protein>
    <submittedName>
        <fullName evidence="2">Uncharacterized protein</fullName>
    </submittedName>
</protein>
<proteinExistence type="predicted"/>
<reference evidence="3" key="1">
    <citation type="submission" date="2020-07" db="EMBL/GenBank/DDBJ databases">
        <authorList>
            <person name="Partida-Martinez L."/>
            <person name="Huntemann M."/>
            <person name="Clum A."/>
            <person name="Wang J."/>
            <person name="Palaniappan K."/>
            <person name="Ritter S."/>
            <person name="Chen I.-M."/>
            <person name="Stamatis D."/>
            <person name="Reddy T."/>
            <person name="O'Malley R."/>
            <person name="Daum C."/>
            <person name="Shapiro N."/>
            <person name="Ivanova N."/>
            <person name="Kyrpides N."/>
            <person name="Woyke T."/>
        </authorList>
    </citation>
    <scope>NUCLEOTIDE SEQUENCE [LARGE SCALE GENOMIC DNA]</scope>
    <source>
        <strain evidence="3">AT2.8</strain>
    </source>
</reference>
<evidence type="ECO:0000313" key="2">
    <source>
        <dbReference type="EMBL" id="NYE08157.1"/>
    </source>
</evidence>
<accession>A0A852TKW5</accession>
<keyword evidence="1" id="KW-1133">Transmembrane helix</keyword>
<keyword evidence="1" id="KW-0472">Membrane</keyword>